<evidence type="ECO:0000313" key="1">
    <source>
        <dbReference type="EMBL" id="MBY28636.1"/>
    </source>
</evidence>
<dbReference type="AlphaFoldDB" id="A0A2S2PIB9"/>
<name>A0A2S2PIB9_SCHGA</name>
<protein>
    <submittedName>
        <fullName evidence="1">Uncharacterized protein</fullName>
    </submittedName>
</protein>
<proteinExistence type="predicted"/>
<accession>A0A2S2PIB9</accession>
<gene>
    <name evidence="1" type="ORF">g.14224</name>
</gene>
<organism evidence="1">
    <name type="scientific">Schizaphis graminum</name>
    <name type="common">Green bug aphid</name>
    <dbReference type="NCBI Taxonomy" id="13262"/>
    <lineage>
        <taxon>Eukaryota</taxon>
        <taxon>Metazoa</taxon>
        <taxon>Ecdysozoa</taxon>
        <taxon>Arthropoda</taxon>
        <taxon>Hexapoda</taxon>
        <taxon>Insecta</taxon>
        <taxon>Pterygota</taxon>
        <taxon>Neoptera</taxon>
        <taxon>Paraneoptera</taxon>
        <taxon>Hemiptera</taxon>
        <taxon>Sternorrhyncha</taxon>
        <taxon>Aphidomorpha</taxon>
        <taxon>Aphidoidea</taxon>
        <taxon>Aphididae</taxon>
        <taxon>Aphidini</taxon>
        <taxon>Schizaphis</taxon>
    </lineage>
</organism>
<sequence length="106" mass="12625">MEFLIANFNAWDEQNKDYWEYVGYDVQHEYYRHTNRHYVLTKYLVDDLEDVPMEFRGKCAKFKGAITITPEHDNAKVIYAMNIAFKLAAKRFTCDTKHGVFAYGRK</sequence>
<dbReference type="EMBL" id="GGMR01016017">
    <property type="protein sequence ID" value="MBY28636.1"/>
    <property type="molecule type" value="Transcribed_RNA"/>
</dbReference>
<reference evidence="1" key="1">
    <citation type="submission" date="2018-04" db="EMBL/GenBank/DDBJ databases">
        <title>Transcriptome of Schizaphis graminum biotype I.</title>
        <authorList>
            <person name="Scully E.D."/>
            <person name="Geib S.M."/>
            <person name="Palmer N.A."/>
            <person name="Koch K."/>
            <person name="Bradshaw J."/>
            <person name="Heng-Moss T."/>
            <person name="Sarath G."/>
        </authorList>
    </citation>
    <scope>NUCLEOTIDE SEQUENCE</scope>
</reference>